<name>A0AAN9H992_9TELE</name>
<keyword evidence="17" id="KW-1185">Reference proteome</keyword>
<dbReference type="FunFam" id="2.60.40.4100:FF:000002">
    <property type="entry name" value="Zona pellucida sperm-binding protein 3"/>
    <property type="match status" value="1"/>
</dbReference>
<keyword evidence="10" id="KW-1133">Transmembrane helix</keyword>
<comment type="caution">
    <text evidence="16">The sequence shown here is derived from an EMBL/GenBank/DDBJ whole genome shotgun (WGS) entry which is preliminary data.</text>
</comment>
<dbReference type="EMBL" id="JAYKXH010000007">
    <property type="protein sequence ID" value="KAK7162689.1"/>
    <property type="molecule type" value="Genomic_DNA"/>
</dbReference>
<evidence type="ECO:0000256" key="10">
    <source>
        <dbReference type="ARBA" id="ARBA00022989"/>
    </source>
</evidence>
<comment type="subcellular location">
    <subcellularLocation>
        <location evidence="1">Secreted</location>
        <location evidence="1">Extracellular space</location>
        <location evidence="1">Extracellular matrix</location>
    </subcellularLocation>
    <subcellularLocation>
        <location evidence="14">Zona pellucida</location>
    </subcellularLocation>
    <subcellularLocation>
        <location evidence="14">Cell membrane</location>
        <topology evidence="14">Single-pass type I membrane protein</topology>
    </subcellularLocation>
</comment>
<keyword evidence="8" id="KW-0812">Transmembrane</keyword>
<evidence type="ECO:0000256" key="1">
    <source>
        <dbReference type="ARBA" id="ARBA00004498"/>
    </source>
</evidence>
<evidence type="ECO:0000256" key="12">
    <source>
        <dbReference type="ARBA" id="ARBA00023157"/>
    </source>
</evidence>
<dbReference type="Proteomes" id="UP001364617">
    <property type="component" value="Unassembled WGS sequence"/>
</dbReference>
<keyword evidence="5 14" id="KW-0964">Secreted</keyword>
<evidence type="ECO:0000256" key="9">
    <source>
        <dbReference type="ARBA" id="ARBA00022729"/>
    </source>
</evidence>
<evidence type="ECO:0000256" key="2">
    <source>
        <dbReference type="ARBA" id="ARBA00006735"/>
    </source>
</evidence>
<dbReference type="Gene3D" id="2.60.40.4100">
    <property type="entry name" value="Zona pellucida, ZP-C domain"/>
    <property type="match status" value="1"/>
</dbReference>
<keyword evidence="7 14" id="KW-0165">Cleavage on pair of basic residues</keyword>
<evidence type="ECO:0000256" key="13">
    <source>
        <dbReference type="ARBA" id="ARBA00023180"/>
    </source>
</evidence>
<dbReference type="GO" id="GO:2000344">
    <property type="term" value="P:positive regulation of acrosome reaction"/>
    <property type="evidence" value="ECO:0007669"/>
    <property type="project" value="UniProtKB-UniRule"/>
</dbReference>
<evidence type="ECO:0000313" key="16">
    <source>
        <dbReference type="EMBL" id="KAK7162689.1"/>
    </source>
</evidence>
<dbReference type="InterPro" id="IPR042235">
    <property type="entry name" value="ZP-C_dom"/>
</dbReference>
<dbReference type="PANTHER" id="PTHR11576">
    <property type="entry name" value="ZONA PELLUCIDA SPERM-BINDING PROTEIN 3"/>
    <property type="match status" value="1"/>
</dbReference>
<dbReference type="InterPro" id="IPR001507">
    <property type="entry name" value="ZP_dom"/>
</dbReference>
<proteinExistence type="inferred from homology"/>
<dbReference type="GO" id="GO:0007339">
    <property type="term" value="P:binding of sperm to zona pellucida"/>
    <property type="evidence" value="ECO:0007669"/>
    <property type="project" value="UniProtKB-UniRule"/>
</dbReference>
<evidence type="ECO:0000256" key="11">
    <source>
        <dbReference type="ARBA" id="ARBA00023136"/>
    </source>
</evidence>
<dbReference type="GO" id="GO:0005886">
    <property type="term" value="C:plasma membrane"/>
    <property type="evidence" value="ECO:0007669"/>
    <property type="project" value="UniProtKB-SubCell"/>
</dbReference>
<keyword evidence="13" id="KW-0325">Glycoprotein</keyword>
<dbReference type="InterPro" id="IPR048290">
    <property type="entry name" value="ZP_chr"/>
</dbReference>
<feature type="domain" description="ZP" evidence="15">
    <location>
        <begin position="75"/>
        <end position="339"/>
    </location>
</feature>
<organism evidence="16 17">
    <name type="scientific">Phoxinus phoxinus</name>
    <name type="common">Eurasian minnow</name>
    <dbReference type="NCBI Taxonomy" id="58324"/>
    <lineage>
        <taxon>Eukaryota</taxon>
        <taxon>Metazoa</taxon>
        <taxon>Chordata</taxon>
        <taxon>Craniata</taxon>
        <taxon>Vertebrata</taxon>
        <taxon>Euteleostomi</taxon>
        <taxon>Actinopterygii</taxon>
        <taxon>Neopterygii</taxon>
        <taxon>Teleostei</taxon>
        <taxon>Ostariophysi</taxon>
        <taxon>Cypriniformes</taxon>
        <taxon>Leuciscidae</taxon>
        <taxon>Phoxininae</taxon>
        <taxon>Phoxinus</taxon>
    </lineage>
</organism>
<keyword evidence="9 14" id="KW-0732">Signal</keyword>
<reference evidence="16 17" key="1">
    <citation type="submission" date="2024-02" db="EMBL/GenBank/DDBJ databases">
        <title>Chromosome-level genome assembly of the Eurasian Minnow (Phoxinus phoxinus).</title>
        <authorList>
            <person name="Oriowo T.O."/>
            <person name="Martin S."/>
            <person name="Stange M."/>
            <person name="Chrysostomakis Y."/>
            <person name="Brown T."/>
            <person name="Winkler S."/>
            <person name="Kukowka S."/>
            <person name="Myers E.W."/>
            <person name="Bohne A."/>
        </authorList>
    </citation>
    <scope>NUCLEOTIDE SEQUENCE [LARGE SCALE GENOMIC DNA]</scope>
    <source>
        <strain evidence="16">ZFMK-TIS-60720</strain>
        <tissue evidence="16">Whole Organism</tissue>
    </source>
</reference>
<evidence type="ECO:0000256" key="8">
    <source>
        <dbReference type="ARBA" id="ARBA00022692"/>
    </source>
</evidence>
<comment type="function">
    <text evidence="14">Component of the zona pellucida, an extracellular matrix surrounding oocytes which mediates sperm binding, induction of the acrosome reaction and prevents post-fertilization polyspermy. The zona pellucida is composed of 3 to 4 glycoproteins, ZP1, ZP2, ZP3, and ZP4. ZP3 is essential for sperm binding and zona matrix formation.</text>
</comment>
<evidence type="ECO:0000256" key="14">
    <source>
        <dbReference type="RuleBase" id="RU367066"/>
    </source>
</evidence>
<dbReference type="PROSITE" id="PS51034">
    <property type="entry name" value="ZP_2"/>
    <property type="match status" value="1"/>
</dbReference>
<dbReference type="PRINTS" id="PR00023">
    <property type="entry name" value="ZPELLUCIDA"/>
</dbReference>
<gene>
    <name evidence="16" type="ORF">R3I93_006893</name>
</gene>
<dbReference type="FunFam" id="2.60.40.3210:FF:000001">
    <property type="entry name" value="Zona pellucida sperm-binding protein 3"/>
    <property type="match status" value="1"/>
</dbReference>
<keyword evidence="12 14" id="KW-1015">Disulfide bond</keyword>
<protein>
    <recommendedName>
        <fullName evidence="3 14">Zona pellucida sperm-binding protein 3</fullName>
    </recommendedName>
</protein>
<dbReference type="PANTHER" id="PTHR11576:SF2">
    <property type="entry name" value="ZONA PELLUCIDA SPERM-BINDING PROTEIN 3"/>
    <property type="match status" value="1"/>
</dbReference>
<dbReference type="GO" id="GO:0035804">
    <property type="term" value="F:structural constituent of egg coat"/>
    <property type="evidence" value="ECO:0007669"/>
    <property type="project" value="UniProtKB-UniRule"/>
</dbReference>
<comment type="domain">
    <text evidence="14">The ZP domain is involved in the polymerization of the ZP proteins to form the zona pellucida.</text>
</comment>
<accession>A0AAN9H992</accession>
<evidence type="ECO:0000259" key="15">
    <source>
        <dbReference type="PROSITE" id="PS51034"/>
    </source>
</evidence>
<evidence type="ECO:0000256" key="3">
    <source>
        <dbReference type="ARBA" id="ARBA00017980"/>
    </source>
</evidence>
<sequence length="518" mass="57779">MWLSSTLIWWITVYLMICLRTECYPRTYPRTFQQGGSSSAKQQLLDSQFQAAISQSLPKINDPVPQQRQKKMSVICHDETIELVMNAELLGAGFPVYAEELWLGPGMSSPPCGAVQTAELVFTIIAYFKDCGTTLSVTGDSLVYSNVLVYSPLPSPDGVLRQEGAVIPILCQFQRRYNVDSAAVAPAWVPFASTISSTDYMDFALRLMTDDWQYERGSNVYFLGDAIHLQASVTLANHLPLLLFFDWCVATPTFNFDANDIKYSFVDYHGCLSDSRSLYSHSKFLQRSEGNKLNLLLDAFRFHKLTSNSVYITCYVKAIPAAYSVSAQNRACSFIDGRWQSVDGKDEVCNSCEPSKQGAAEPEQIKPFRITQAPPVMQPKAARKSRPADFVEVIPGQSLEPYRALIQSRQFAYDGLSKRETDSNKDWKLATLGPLLLIPKEGTTTQSVAHPRFGPAEVFSASVTEEPEFLFNLTHISPVTDELDFKTAPETRSFRPFEDGLFLNASVLFGSDEGSGFE</sequence>
<dbReference type="Pfam" id="PF00100">
    <property type="entry name" value="Zona_pellucida"/>
    <property type="match status" value="1"/>
</dbReference>
<evidence type="ECO:0000256" key="4">
    <source>
        <dbReference type="ARBA" id="ARBA00022475"/>
    </source>
</evidence>
<evidence type="ECO:0000256" key="5">
    <source>
        <dbReference type="ARBA" id="ARBA00022525"/>
    </source>
</evidence>
<dbReference type="InterPro" id="IPR055355">
    <property type="entry name" value="ZP-C"/>
</dbReference>
<keyword evidence="4 14" id="KW-1003">Cell membrane</keyword>
<dbReference type="Pfam" id="PF23344">
    <property type="entry name" value="ZP-N"/>
    <property type="match status" value="1"/>
</dbReference>
<comment type="PTM">
    <text evidence="14">Proteolytically cleaved before the transmembrane segment to yield the secreted ectodomain incorporated in the zona pellucida.</text>
</comment>
<keyword evidence="11" id="KW-0472">Membrane</keyword>
<dbReference type="InterPro" id="IPR055356">
    <property type="entry name" value="ZP-N"/>
</dbReference>
<evidence type="ECO:0000313" key="17">
    <source>
        <dbReference type="Proteomes" id="UP001364617"/>
    </source>
</evidence>
<feature type="signal peptide" evidence="14">
    <location>
        <begin position="1"/>
        <end position="23"/>
    </location>
</feature>
<dbReference type="AlphaFoldDB" id="A0AAN9H992"/>
<dbReference type="SMART" id="SM00241">
    <property type="entry name" value="ZP"/>
    <property type="match status" value="1"/>
</dbReference>
<feature type="chain" id="PRO_5042661354" description="Zona pellucida sperm-binding protein 3" evidence="14">
    <location>
        <begin position="24"/>
        <end position="518"/>
    </location>
</feature>
<dbReference type="Gene3D" id="2.60.40.3210">
    <property type="entry name" value="Zona pellucida, ZP-N domain"/>
    <property type="match status" value="1"/>
</dbReference>
<evidence type="ECO:0000256" key="7">
    <source>
        <dbReference type="ARBA" id="ARBA00022685"/>
    </source>
</evidence>
<evidence type="ECO:0000256" key="6">
    <source>
        <dbReference type="ARBA" id="ARBA00022530"/>
    </source>
</evidence>
<dbReference type="GO" id="GO:0035803">
    <property type="term" value="P:egg coat formation"/>
    <property type="evidence" value="ECO:0007669"/>
    <property type="project" value="UniProtKB-UniRule"/>
</dbReference>
<dbReference type="GO" id="GO:0035805">
    <property type="term" value="C:egg coat"/>
    <property type="evidence" value="ECO:0007669"/>
    <property type="project" value="UniProtKB-SubCell"/>
</dbReference>
<keyword evidence="6 14" id="KW-0272">Extracellular matrix</keyword>
<dbReference type="GO" id="GO:0032190">
    <property type="term" value="F:acrosin binding"/>
    <property type="evidence" value="ECO:0007669"/>
    <property type="project" value="TreeGrafter"/>
</dbReference>
<comment type="similarity">
    <text evidence="2 14">Belongs to the ZP domain family. ZPC subfamily.</text>
</comment>